<sequence length="286" mass="33137">MTIKYLLALLMPKTVNLYGFPWDFMVDVTVEATTEQYNITVNNPSTVFKEEEKVEPVSLGEQKNYTFEGFNISDKAPKKLTNLINDYSEWIVDGLLKHHADSTSMLFFTNSKRRPSYRHKNNTDTRQTGFSIPAGLLWHLVNEVYIPINYGDEFYWVLAFVVLKEKRIQVYDSMSRRRHSGPSFEIQKLTKILPTYLDISGFLDQKVRTDWSMIEAYWDKIGNLFNVEYIEGISQQPIGSLDCGLFVATYVKYLSDELQGPNDGLGARLLRKRYATILWKYGEAKS</sequence>
<keyword evidence="3" id="KW-0378">Hydrolase</keyword>
<name>A0A2G2YJE2_CAPAN</name>
<gene>
    <name evidence="5" type="ORF">T459_24953</name>
</gene>
<keyword evidence="6" id="KW-1185">Reference proteome</keyword>
<organism evidence="5 6">
    <name type="scientific">Capsicum annuum</name>
    <name type="common">Capsicum pepper</name>
    <dbReference type="NCBI Taxonomy" id="4072"/>
    <lineage>
        <taxon>Eukaryota</taxon>
        <taxon>Viridiplantae</taxon>
        <taxon>Streptophyta</taxon>
        <taxon>Embryophyta</taxon>
        <taxon>Tracheophyta</taxon>
        <taxon>Spermatophyta</taxon>
        <taxon>Magnoliopsida</taxon>
        <taxon>eudicotyledons</taxon>
        <taxon>Gunneridae</taxon>
        <taxon>Pentapetalae</taxon>
        <taxon>asterids</taxon>
        <taxon>lamiids</taxon>
        <taxon>Solanales</taxon>
        <taxon>Solanaceae</taxon>
        <taxon>Solanoideae</taxon>
        <taxon>Capsiceae</taxon>
        <taxon>Capsicum</taxon>
    </lineage>
</organism>
<reference evidence="5 6" key="2">
    <citation type="journal article" date="2017" name="Genome Biol.">
        <title>New reference genome sequences of hot pepper reveal the massive evolution of plant disease-resistance genes by retroduplication.</title>
        <authorList>
            <person name="Kim S."/>
            <person name="Park J."/>
            <person name="Yeom S.I."/>
            <person name="Kim Y.M."/>
            <person name="Seo E."/>
            <person name="Kim K.T."/>
            <person name="Kim M.S."/>
            <person name="Lee J.M."/>
            <person name="Cheong K."/>
            <person name="Shin H.S."/>
            <person name="Kim S.B."/>
            <person name="Han K."/>
            <person name="Lee J."/>
            <person name="Park M."/>
            <person name="Lee H.A."/>
            <person name="Lee H.Y."/>
            <person name="Lee Y."/>
            <person name="Oh S."/>
            <person name="Lee J.H."/>
            <person name="Choi E."/>
            <person name="Choi E."/>
            <person name="Lee S.E."/>
            <person name="Jeon J."/>
            <person name="Kim H."/>
            <person name="Choi G."/>
            <person name="Song H."/>
            <person name="Lee J."/>
            <person name="Lee S.C."/>
            <person name="Kwon J.K."/>
            <person name="Lee H.Y."/>
            <person name="Koo N."/>
            <person name="Hong Y."/>
            <person name="Kim R.W."/>
            <person name="Kang W.H."/>
            <person name="Huh J.H."/>
            <person name="Kang B.C."/>
            <person name="Yang T.J."/>
            <person name="Lee Y.H."/>
            <person name="Bennetzen J.L."/>
            <person name="Choi D."/>
        </authorList>
    </citation>
    <scope>NUCLEOTIDE SEQUENCE [LARGE SCALE GENOMIC DNA]</scope>
    <source>
        <strain evidence="6">cv. CM334</strain>
    </source>
</reference>
<dbReference type="SUPFAM" id="SSF54001">
    <property type="entry name" value="Cysteine proteinases"/>
    <property type="match status" value="1"/>
</dbReference>
<accession>A0A2G2YJE2</accession>
<proteinExistence type="inferred from homology"/>
<comment type="caution">
    <text evidence="5">The sequence shown here is derived from an EMBL/GenBank/DDBJ whole genome shotgun (WGS) entry which is preliminary data.</text>
</comment>
<dbReference type="Gramene" id="PHT69849">
    <property type="protein sequence ID" value="PHT69849"/>
    <property type="gene ID" value="T459_24953"/>
</dbReference>
<evidence type="ECO:0000259" key="4">
    <source>
        <dbReference type="PROSITE" id="PS50600"/>
    </source>
</evidence>
<dbReference type="InterPro" id="IPR003653">
    <property type="entry name" value="Peptidase_C48_C"/>
</dbReference>
<dbReference type="PANTHER" id="PTHR31470">
    <property type="entry name" value="CYSTEINE PROTEINASES SUPERFAMILY PROTEIN-RELATED-RELATED"/>
    <property type="match status" value="1"/>
</dbReference>
<evidence type="ECO:0000256" key="1">
    <source>
        <dbReference type="ARBA" id="ARBA00005234"/>
    </source>
</evidence>
<dbReference type="EMBL" id="AYRZ02000010">
    <property type="protein sequence ID" value="PHT69849.1"/>
    <property type="molecule type" value="Genomic_DNA"/>
</dbReference>
<reference evidence="5 6" key="1">
    <citation type="journal article" date="2014" name="Nat. Genet.">
        <title>Genome sequence of the hot pepper provides insights into the evolution of pungency in Capsicum species.</title>
        <authorList>
            <person name="Kim S."/>
            <person name="Park M."/>
            <person name="Yeom S.I."/>
            <person name="Kim Y.M."/>
            <person name="Lee J.M."/>
            <person name="Lee H.A."/>
            <person name="Seo E."/>
            <person name="Choi J."/>
            <person name="Cheong K."/>
            <person name="Kim K.T."/>
            <person name="Jung K."/>
            <person name="Lee G.W."/>
            <person name="Oh S.K."/>
            <person name="Bae C."/>
            <person name="Kim S.B."/>
            <person name="Lee H.Y."/>
            <person name="Kim S.Y."/>
            <person name="Kim M.S."/>
            <person name="Kang B.C."/>
            <person name="Jo Y.D."/>
            <person name="Yang H.B."/>
            <person name="Jeong H.J."/>
            <person name="Kang W.H."/>
            <person name="Kwon J.K."/>
            <person name="Shin C."/>
            <person name="Lim J.Y."/>
            <person name="Park J.H."/>
            <person name="Huh J.H."/>
            <person name="Kim J.S."/>
            <person name="Kim B.D."/>
            <person name="Cohen O."/>
            <person name="Paran I."/>
            <person name="Suh M.C."/>
            <person name="Lee S.B."/>
            <person name="Kim Y.K."/>
            <person name="Shin Y."/>
            <person name="Noh S.J."/>
            <person name="Park J."/>
            <person name="Seo Y.S."/>
            <person name="Kwon S.Y."/>
            <person name="Kim H.A."/>
            <person name="Park J.M."/>
            <person name="Kim H.J."/>
            <person name="Choi S.B."/>
            <person name="Bosland P.W."/>
            <person name="Reeves G."/>
            <person name="Jo S.H."/>
            <person name="Lee B.W."/>
            <person name="Cho H.T."/>
            <person name="Choi H.S."/>
            <person name="Lee M.S."/>
            <person name="Yu Y."/>
            <person name="Do Choi Y."/>
            <person name="Park B.S."/>
            <person name="van Deynze A."/>
            <person name="Ashrafi H."/>
            <person name="Hill T."/>
            <person name="Kim W.T."/>
            <person name="Pai H.S."/>
            <person name="Ahn H.K."/>
            <person name="Yeam I."/>
            <person name="Giovannoni J.J."/>
            <person name="Rose J.K."/>
            <person name="Sorensen I."/>
            <person name="Lee S.J."/>
            <person name="Kim R.W."/>
            <person name="Choi I.Y."/>
            <person name="Choi B.S."/>
            <person name="Lim J.S."/>
            <person name="Lee Y.H."/>
            <person name="Choi D."/>
        </authorList>
    </citation>
    <scope>NUCLEOTIDE SEQUENCE [LARGE SCALE GENOMIC DNA]</scope>
    <source>
        <strain evidence="6">cv. CM334</strain>
    </source>
</reference>
<dbReference type="Proteomes" id="UP000222542">
    <property type="component" value="Unassembled WGS sequence"/>
</dbReference>
<dbReference type="Pfam" id="PF02902">
    <property type="entry name" value="Peptidase_C48"/>
    <property type="match status" value="1"/>
</dbReference>
<keyword evidence="2" id="KW-0645">Protease</keyword>
<dbReference type="InterPro" id="IPR038765">
    <property type="entry name" value="Papain-like_cys_pep_sf"/>
</dbReference>
<comment type="similarity">
    <text evidence="1">Belongs to the peptidase C48 family.</text>
</comment>
<dbReference type="PANTHER" id="PTHR31470:SF46">
    <property type="entry name" value="ULP1 PROTEASE FAMILY, C-TERMINAL CATALYTIC DOMAIN CONTAINING PROTEIN"/>
    <property type="match status" value="1"/>
</dbReference>
<dbReference type="AlphaFoldDB" id="A0A2G2YJE2"/>
<evidence type="ECO:0000313" key="5">
    <source>
        <dbReference type="EMBL" id="PHT69849.1"/>
    </source>
</evidence>
<protein>
    <recommendedName>
        <fullName evidence="4">Ubiquitin-like protease family profile domain-containing protein</fullName>
    </recommendedName>
</protein>
<dbReference type="Gene3D" id="3.40.395.10">
    <property type="entry name" value="Adenoviral Proteinase, Chain A"/>
    <property type="match status" value="1"/>
</dbReference>
<dbReference type="GO" id="GO:0008234">
    <property type="term" value="F:cysteine-type peptidase activity"/>
    <property type="evidence" value="ECO:0007669"/>
    <property type="project" value="InterPro"/>
</dbReference>
<evidence type="ECO:0000313" key="6">
    <source>
        <dbReference type="Proteomes" id="UP000222542"/>
    </source>
</evidence>
<dbReference type="PROSITE" id="PS50600">
    <property type="entry name" value="ULP_PROTEASE"/>
    <property type="match status" value="1"/>
</dbReference>
<evidence type="ECO:0000256" key="2">
    <source>
        <dbReference type="ARBA" id="ARBA00022670"/>
    </source>
</evidence>
<evidence type="ECO:0000256" key="3">
    <source>
        <dbReference type="ARBA" id="ARBA00022801"/>
    </source>
</evidence>
<dbReference type="GO" id="GO:0006508">
    <property type="term" value="P:proteolysis"/>
    <property type="evidence" value="ECO:0007669"/>
    <property type="project" value="UniProtKB-KW"/>
</dbReference>
<feature type="domain" description="Ubiquitin-like protease family profile" evidence="4">
    <location>
        <begin position="1"/>
        <end position="254"/>
    </location>
</feature>